<comment type="caution">
    <text evidence="2">The sequence shown here is derived from an EMBL/GenBank/DDBJ whole genome shotgun (WGS) entry which is preliminary data.</text>
</comment>
<dbReference type="Pfam" id="PF03314">
    <property type="entry name" value="DUF273"/>
    <property type="match status" value="1"/>
</dbReference>
<sequence length="374" mass="43591">MRRRRLIFRAIVAFAIFSSIFIFYGVPSLINTFMDSMLRSKSYNVEELEYTASNREFSTSGSRSHVNIAIVMVVLGHKAIAIYQKAMLTVSCYARVQGYDFRILNSTHYEGRCPQKDGFFQRHCIVAHVLPTYDYILFLDADMGVANPKRRIEEYIDPKVDIIFYDRFYNWEITIGSYLVKNTSWSRDFLLNFAKYEERLPKSFHGTDNGAIHAYIAEIILGKNDVNLARCMQMYNSSKNWDDLFLYEACIRNILGNNTTLGKMKILPKGVAWARDNWITNSLWSLERDFIIHGWKENQLSTYWFTPVKIVSKLDDRWYNPLAGAIELSLCTQGNTSWQYDKNLLVSKNVIDRRLLDLAKEVEKKKALMLSKLQ</sequence>
<dbReference type="AlphaFoldDB" id="A0AA36M526"/>
<proteinExistence type="predicted"/>
<accession>A0AA36M526</accession>
<keyword evidence="1" id="KW-1133">Transmembrane helix</keyword>
<dbReference type="PANTHER" id="PTHR31562:SF9">
    <property type="entry name" value="GLYCOSYLTRANSFERASE FAMILY 8 PROTEIN"/>
    <property type="match status" value="1"/>
</dbReference>
<name>A0AA36M526_CYLNA</name>
<dbReference type="Gene3D" id="3.90.550.10">
    <property type="entry name" value="Spore Coat Polysaccharide Biosynthesis Protein SpsA, Chain A"/>
    <property type="match status" value="1"/>
</dbReference>
<dbReference type="Proteomes" id="UP001176961">
    <property type="component" value="Unassembled WGS sequence"/>
</dbReference>
<evidence type="ECO:0000313" key="2">
    <source>
        <dbReference type="EMBL" id="CAJ0597322.1"/>
    </source>
</evidence>
<reference evidence="2" key="1">
    <citation type="submission" date="2023-07" db="EMBL/GenBank/DDBJ databases">
        <authorList>
            <consortium name="CYATHOMIX"/>
        </authorList>
    </citation>
    <scope>NUCLEOTIDE SEQUENCE</scope>
    <source>
        <strain evidence="2">N/A</strain>
    </source>
</reference>
<keyword evidence="1" id="KW-0472">Membrane</keyword>
<feature type="transmembrane region" description="Helical" evidence="1">
    <location>
        <begin position="7"/>
        <end position="26"/>
    </location>
</feature>
<dbReference type="InterPro" id="IPR029044">
    <property type="entry name" value="Nucleotide-diphossugar_trans"/>
</dbReference>
<gene>
    <name evidence="2" type="ORF">CYNAS_LOCUS9305</name>
</gene>
<evidence type="ECO:0000256" key="1">
    <source>
        <dbReference type="SAM" id="Phobius"/>
    </source>
</evidence>
<evidence type="ECO:0008006" key="4">
    <source>
        <dbReference type="Google" id="ProtNLM"/>
    </source>
</evidence>
<keyword evidence="1" id="KW-0812">Transmembrane</keyword>
<dbReference type="PANTHER" id="PTHR31562">
    <property type="entry name" value="PROTEIN CBG18972"/>
    <property type="match status" value="1"/>
</dbReference>
<keyword evidence="3" id="KW-1185">Reference proteome</keyword>
<dbReference type="InterPro" id="IPR004988">
    <property type="entry name" value="DUF273"/>
</dbReference>
<evidence type="ECO:0000313" key="3">
    <source>
        <dbReference type="Proteomes" id="UP001176961"/>
    </source>
</evidence>
<organism evidence="2 3">
    <name type="scientific">Cylicocyclus nassatus</name>
    <name type="common">Nematode worm</name>
    <dbReference type="NCBI Taxonomy" id="53992"/>
    <lineage>
        <taxon>Eukaryota</taxon>
        <taxon>Metazoa</taxon>
        <taxon>Ecdysozoa</taxon>
        <taxon>Nematoda</taxon>
        <taxon>Chromadorea</taxon>
        <taxon>Rhabditida</taxon>
        <taxon>Rhabditina</taxon>
        <taxon>Rhabditomorpha</taxon>
        <taxon>Strongyloidea</taxon>
        <taxon>Strongylidae</taxon>
        <taxon>Cylicocyclus</taxon>
    </lineage>
</organism>
<dbReference type="EMBL" id="CATQJL010000223">
    <property type="protein sequence ID" value="CAJ0597322.1"/>
    <property type="molecule type" value="Genomic_DNA"/>
</dbReference>
<protein>
    <recommendedName>
        <fullName evidence="4">Nucleotide-diphospho-sugar transferase domain-containing protein</fullName>
    </recommendedName>
</protein>